<dbReference type="Proteomes" id="UP000703295">
    <property type="component" value="Unassembled WGS sequence"/>
</dbReference>
<accession>A0ABS2EVI5</accession>
<evidence type="ECO:0000313" key="3">
    <source>
        <dbReference type="Proteomes" id="UP000703295"/>
    </source>
</evidence>
<keyword evidence="3" id="KW-1185">Reference proteome</keyword>
<proteinExistence type="predicted"/>
<organism evidence="2 3">
    <name type="scientific">Bacteroides mediterraneensis</name>
    <dbReference type="NCBI Taxonomy" id="1841856"/>
    <lineage>
        <taxon>Bacteria</taxon>
        <taxon>Pseudomonadati</taxon>
        <taxon>Bacteroidota</taxon>
        <taxon>Bacteroidia</taxon>
        <taxon>Bacteroidales</taxon>
        <taxon>Bacteroidaceae</taxon>
        <taxon>Bacteroides</taxon>
    </lineage>
</organism>
<evidence type="ECO:0000313" key="2">
    <source>
        <dbReference type="EMBL" id="MBM6758578.1"/>
    </source>
</evidence>
<sequence length="262" mass="29467">MKLMQFIQGMLLTTCILLFAACKDNNGPIYLVNADNQQKITNGTIELSLFGTGEKFFIRGGEGNYTIKNEDATIADYRYDGETLTFLPVSIGQTSTTISDREGNSYTVSILVSNPTDEYRVESLDAEVEGDNLTKGDEATLKARIVEESPIQAEERFSLIYSDSSLSYGELRIFPNSTNNYQLGIFERTLKYAEDTGEPYLRIEATMAGSTKQQYTFMLFEDETTAEDTTSVSLIKEDVTDQYKGEFNGLTKAYRIYHLIKQ</sequence>
<protein>
    <submittedName>
        <fullName evidence="2">Uncharacterized protein</fullName>
    </submittedName>
</protein>
<comment type="caution">
    <text evidence="2">The sequence shown here is derived from an EMBL/GenBank/DDBJ whole genome shotgun (WGS) entry which is preliminary data.</text>
</comment>
<dbReference type="RefSeq" id="WP_204475757.1">
    <property type="nucleotide sequence ID" value="NZ_JACJJW010000017.1"/>
</dbReference>
<evidence type="ECO:0000256" key="1">
    <source>
        <dbReference type="SAM" id="SignalP"/>
    </source>
</evidence>
<keyword evidence="1" id="KW-0732">Signal</keyword>
<feature type="chain" id="PRO_5045794785" evidence="1">
    <location>
        <begin position="21"/>
        <end position="262"/>
    </location>
</feature>
<reference evidence="2 3" key="1">
    <citation type="journal article" date="2021" name="Sci. Rep.">
        <title>The distribution of antibiotic resistance genes in chicken gut microbiota commensals.</title>
        <authorList>
            <person name="Juricova H."/>
            <person name="Matiasovicova J."/>
            <person name="Kubasova T."/>
            <person name="Cejkova D."/>
            <person name="Rychlik I."/>
        </authorList>
    </citation>
    <scope>NUCLEOTIDE SEQUENCE [LARGE SCALE GENOMIC DNA]</scope>
    <source>
        <strain evidence="2 3">An801</strain>
    </source>
</reference>
<dbReference type="EMBL" id="JACJJW010000017">
    <property type="protein sequence ID" value="MBM6758578.1"/>
    <property type="molecule type" value="Genomic_DNA"/>
</dbReference>
<feature type="signal peptide" evidence="1">
    <location>
        <begin position="1"/>
        <end position="20"/>
    </location>
</feature>
<gene>
    <name evidence="2" type="ORF">H6A31_07780</name>
</gene>
<dbReference type="PROSITE" id="PS51257">
    <property type="entry name" value="PROKAR_LIPOPROTEIN"/>
    <property type="match status" value="1"/>
</dbReference>
<name>A0ABS2EVI5_9BACE</name>